<protein>
    <submittedName>
        <fullName evidence="2">HD domain-containing protein</fullName>
    </submittedName>
</protein>
<gene>
    <name evidence="2" type="ORF">GXY80_12015</name>
</gene>
<reference evidence="2" key="2">
    <citation type="submission" date="2020-01" db="EMBL/GenBank/DDBJ databases">
        <authorList>
            <person name="Campanaro S."/>
        </authorList>
    </citation>
    <scope>NUCLEOTIDE SEQUENCE</scope>
    <source>
        <strain evidence="2">AS06rmzACSIP_7</strain>
    </source>
</reference>
<accession>A0A351U611</accession>
<dbReference type="Pfam" id="PF01966">
    <property type="entry name" value="HD"/>
    <property type="match status" value="1"/>
</dbReference>
<dbReference type="AlphaFoldDB" id="A0A351U611"/>
<organism evidence="2 3">
    <name type="scientific">Syntrophorhabdus aromaticivorans</name>
    <dbReference type="NCBI Taxonomy" id="328301"/>
    <lineage>
        <taxon>Bacteria</taxon>
        <taxon>Pseudomonadati</taxon>
        <taxon>Thermodesulfobacteriota</taxon>
        <taxon>Syntrophorhabdia</taxon>
        <taxon>Syntrophorhabdales</taxon>
        <taxon>Syntrophorhabdaceae</taxon>
        <taxon>Syntrophorhabdus</taxon>
    </lineage>
</organism>
<feature type="domain" description="HD/PDEase" evidence="1">
    <location>
        <begin position="264"/>
        <end position="386"/>
    </location>
</feature>
<dbReference type="EMBL" id="JAAYEE010000219">
    <property type="protein sequence ID" value="NLW36184.1"/>
    <property type="molecule type" value="Genomic_DNA"/>
</dbReference>
<dbReference type="Gene3D" id="1.10.3210.10">
    <property type="entry name" value="Hypothetical protein af1432"/>
    <property type="match status" value="1"/>
</dbReference>
<proteinExistence type="predicted"/>
<dbReference type="InterPro" id="IPR006674">
    <property type="entry name" value="HD_domain"/>
</dbReference>
<dbReference type="SUPFAM" id="SSF109604">
    <property type="entry name" value="HD-domain/PDEase-like"/>
    <property type="match status" value="1"/>
</dbReference>
<evidence type="ECO:0000259" key="1">
    <source>
        <dbReference type="SMART" id="SM00471"/>
    </source>
</evidence>
<dbReference type="InterPro" id="IPR003607">
    <property type="entry name" value="HD/PDEase_dom"/>
</dbReference>
<evidence type="ECO:0000313" key="2">
    <source>
        <dbReference type="EMBL" id="NLW36184.1"/>
    </source>
</evidence>
<sequence>MDKKERSLLDGVLGLSLEEKARFFVEWMMLENDKRLKKTFFVEWMKAEGRDKKFLGDIADKAAAVFVTKGFAKKDFAEIEHWIDRAVESNRGTVDQIAHSCKNYFGLKGKMVPGIRKVVVRKMQNKRVRDAYQDKTGKKPAGRGRGEPTAFKRLLAEGTYSLNLSLAEEARIVGTTEPVQPPLPGILDEPPSLNSKRTMGDYEVLIAPYRPLLAEVASLGVLDEILLLLYEEGDAPSVVGWSGKLSDCEYRNLKEHKHFLQILQNVSLYDHTYNVLKAALDIAHEDLRQRHDFLFPAIITAALGHDIGKIASLWRSSSRRKRTHESVGEVKLKEMLSPLGNEVFTKIVAEAVSLHHIGPKEDTVARIIMDADATARKHEITSADPVFTVKPMTEWLDLTRLAEIILPHVNELVVKNRRAVWNAMSFGSVVYCRPDYIREVLKILAFENKVLDYRLVRQSFQADNKAVLIEFAGILREPSYLAYDIKDDYFGLRFLFESSIPAIGEQSLYAIPVNEGFFPMEPSDLEKRKTDFLKTIVSVRPATGGG</sequence>
<comment type="caution">
    <text evidence="2">The sequence shown here is derived from an EMBL/GenBank/DDBJ whole genome shotgun (WGS) entry which is preliminary data.</text>
</comment>
<evidence type="ECO:0000313" key="3">
    <source>
        <dbReference type="Proteomes" id="UP000777265"/>
    </source>
</evidence>
<reference evidence="2" key="1">
    <citation type="journal article" date="2020" name="Biotechnol. Biofuels">
        <title>New insights from the biogas microbiome by comprehensive genome-resolved metagenomics of nearly 1600 species originating from multiple anaerobic digesters.</title>
        <authorList>
            <person name="Campanaro S."/>
            <person name="Treu L."/>
            <person name="Rodriguez-R L.M."/>
            <person name="Kovalovszki A."/>
            <person name="Ziels R.M."/>
            <person name="Maus I."/>
            <person name="Zhu X."/>
            <person name="Kougias P.G."/>
            <person name="Basile A."/>
            <person name="Luo G."/>
            <person name="Schluter A."/>
            <person name="Konstantinidis K.T."/>
            <person name="Angelidaki I."/>
        </authorList>
    </citation>
    <scope>NUCLEOTIDE SEQUENCE</scope>
    <source>
        <strain evidence="2">AS06rmzACSIP_7</strain>
    </source>
</reference>
<dbReference type="Proteomes" id="UP000777265">
    <property type="component" value="Unassembled WGS sequence"/>
</dbReference>
<name>A0A351U611_9BACT</name>
<dbReference type="SMART" id="SM00471">
    <property type="entry name" value="HDc"/>
    <property type="match status" value="1"/>
</dbReference>